<dbReference type="InterPro" id="IPR029787">
    <property type="entry name" value="Nucleotide_cyclase"/>
</dbReference>
<evidence type="ECO:0008006" key="8">
    <source>
        <dbReference type="Google" id="ProtNLM"/>
    </source>
</evidence>
<gene>
    <name evidence="6" type="ORF">BWK72_08860</name>
</gene>
<evidence type="ECO:0000313" key="7">
    <source>
        <dbReference type="Proteomes" id="UP000192505"/>
    </source>
</evidence>
<comment type="caution">
    <text evidence="6">The sequence shown here is derived from an EMBL/GenBank/DDBJ whole genome shotgun (WGS) entry which is preliminary data.</text>
</comment>
<evidence type="ECO:0000256" key="3">
    <source>
        <dbReference type="SAM" id="Phobius"/>
    </source>
</evidence>
<protein>
    <recommendedName>
        <fullName evidence="8">Diguanylate cyclase/phosphodiesterase</fullName>
    </recommendedName>
</protein>
<evidence type="ECO:0000256" key="2">
    <source>
        <dbReference type="SAM" id="Coils"/>
    </source>
</evidence>
<dbReference type="SUPFAM" id="SSF141868">
    <property type="entry name" value="EAL domain-like"/>
    <property type="match status" value="1"/>
</dbReference>
<dbReference type="InterPro" id="IPR000160">
    <property type="entry name" value="GGDEF_dom"/>
</dbReference>
<feature type="transmembrane region" description="Helical" evidence="3">
    <location>
        <begin position="12"/>
        <end position="33"/>
    </location>
</feature>
<dbReference type="GO" id="GO:0071111">
    <property type="term" value="F:cyclic-guanylate-specific phosphodiesterase activity"/>
    <property type="evidence" value="ECO:0007669"/>
    <property type="project" value="UniProtKB-EC"/>
</dbReference>
<proteinExistence type="predicted"/>
<dbReference type="GO" id="GO:0071732">
    <property type="term" value="P:cellular response to nitric oxide"/>
    <property type="evidence" value="ECO:0007669"/>
    <property type="project" value="UniProtKB-ARBA"/>
</dbReference>
<dbReference type="PANTHER" id="PTHR44757:SF2">
    <property type="entry name" value="BIOFILM ARCHITECTURE MAINTENANCE PROTEIN MBAA"/>
    <property type="match status" value="1"/>
</dbReference>
<dbReference type="NCBIfam" id="TIGR00254">
    <property type="entry name" value="GGDEF"/>
    <property type="match status" value="1"/>
</dbReference>
<dbReference type="SUPFAM" id="SSF55073">
    <property type="entry name" value="Nucleotide cyclase"/>
    <property type="match status" value="1"/>
</dbReference>
<dbReference type="Pfam" id="PF00563">
    <property type="entry name" value="EAL"/>
    <property type="match status" value="1"/>
</dbReference>
<dbReference type="EMBL" id="MTEI01000004">
    <property type="protein sequence ID" value="OQW88378.1"/>
    <property type="molecule type" value="Genomic_DNA"/>
</dbReference>
<comment type="catalytic activity">
    <reaction evidence="1">
        <text>3',3'-c-di-GMP + H2O = 5'-phosphoguanylyl(3'-&gt;5')guanosine + H(+)</text>
        <dbReference type="Rhea" id="RHEA:24902"/>
        <dbReference type="ChEBI" id="CHEBI:15377"/>
        <dbReference type="ChEBI" id="CHEBI:15378"/>
        <dbReference type="ChEBI" id="CHEBI:58754"/>
        <dbReference type="ChEBI" id="CHEBI:58805"/>
        <dbReference type="EC" id="3.1.4.52"/>
    </reaction>
    <physiologicalReaction direction="left-to-right" evidence="1">
        <dbReference type="Rhea" id="RHEA:24903"/>
    </physiologicalReaction>
</comment>
<name>A0A1W9KV12_9BURK</name>
<feature type="transmembrane region" description="Helical" evidence="3">
    <location>
        <begin position="289"/>
        <end position="307"/>
    </location>
</feature>
<keyword evidence="3" id="KW-1133">Transmembrane helix</keyword>
<dbReference type="AlphaFoldDB" id="A0A1W9KV12"/>
<feature type="coiled-coil region" evidence="2">
    <location>
        <begin position="314"/>
        <end position="348"/>
    </location>
</feature>
<feature type="domain" description="EAL" evidence="4">
    <location>
        <begin position="533"/>
        <end position="786"/>
    </location>
</feature>
<dbReference type="SMART" id="SM00267">
    <property type="entry name" value="GGDEF"/>
    <property type="match status" value="1"/>
</dbReference>
<dbReference type="CDD" id="cd01949">
    <property type="entry name" value="GGDEF"/>
    <property type="match status" value="1"/>
</dbReference>
<dbReference type="InterPro" id="IPR043128">
    <property type="entry name" value="Rev_trsase/Diguanyl_cyclase"/>
</dbReference>
<evidence type="ECO:0000259" key="4">
    <source>
        <dbReference type="PROSITE" id="PS50883"/>
    </source>
</evidence>
<feature type="domain" description="GGDEF" evidence="5">
    <location>
        <begin position="386"/>
        <end position="524"/>
    </location>
</feature>
<keyword evidence="2" id="KW-0175">Coiled coil</keyword>
<evidence type="ECO:0000313" key="6">
    <source>
        <dbReference type="EMBL" id="OQW88378.1"/>
    </source>
</evidence>
<dbReference type="Gene3D" id="3.30.70.270">
    <property type="match status" value="1"/>
</dbReference>
<dbReference type="Pfam" id="PF00990">
    <property type="entry name" value="GGDEF"/>
    <property type="match status" value="1"/>
</dbReference>
<evidence type="ECO:0000259" key="5">
    <source>
        <dbReference type="PROSITE" id="PS50887"/>
    </source>
</evidence>
<accession>A0A1W9KV12</accession>
<sequence>MSRLNRLLAHWPLLIAVAFAAFTMVLILSLYGAQSRLRAATDSRLIADSQRRADAVAEFMAERKQEAADLAASREVEAFLVNRALGMSPQYGLNVSLDAVEQLFNHHIRQKTLRGLPVYQHIAFYVEPGQPVAQAGGHVADNVPMTTLGRAPELQLDQQRWRMTASAPVIQRDVVLGHVVTVSDLRLLSRLLITSDMPQGAEGNYLEVLITDDGVDIPGSGRSAFDFGDAGRRFAQLPQNRVMAAAAVSEAAQFRQMLALRTAIAGSPLSMLTLTSEIEAYGQLASPTYVLWLSFFSVALLLAAFGFDRMRKRVMLFEAKNVEATRNRAELEQRNQALSEEVARRQAAESEITQLAFFDPLTGLPNRRLLVDRLTQALASRVRFPRQGALLFIDLDHFKTLNDTLGHGMGDLLLQQVAQRLLSCVREGDSVARLGGDEFVVMLEDLGTSQEEAANSTEKVGEKILNALNQPYQLEHSSHRSTASIGITLFGQDQASVEDLLKRADLAMYRAKDQGRNTLRFYDPQMQAVVTASAALQADLTAAIANQQFDLYYQAQVDASHQVIGAEALLRWQRPKHGPVSPAEFIPAAEESGLIISIGQWVLATACAQLARWAQVPALAHLSLAVNVSARQFHHPEFVSQTLAALASTGANAQRLKLELTESLLVDDMEEVITKMTALRAYGIGFSLDDFGTGYSSLAYLKRLPLDQLKIDKSFVLDVLTDPNDAAIAKTIIALAHSLGLGVIAEGVETEAQRHFLSQAGCQTYQGYFFSRPVPVAQFEAYVQQA</sequence>
<dbReference type="PANTHER" id="PTHR44757">
    <property type="entry name" value="DIGUANYLATE CYCLASE DGCP"/>
    <property type="match status" value="1"/>
</dbReference>
<dbReference type="FunFam" id="3.20.20.450:FF:000001">
    <property type="entry name" value="Cyclic di-GMP phosphodiesterase yahA"/>
    <property type="match status" value="1"/>
</dbReference>
<dbReference type="Proteomes" id="UP000192505">
    <property type="component" value="Unassembled WGS sequence"/>
</dbReference>
<keyword evidence="3" id="KW-0812">Transmembrane</keyword>
<dbReference type="PROSITE" id="PS50887">
    <property type="entry name" value="GGDEF"/>
    <property type="match status" value="1"/>
</dbReference>
<evidence type="ECO:0000256" key="1">
    <source>
        <dbReference type="ARBA" id="ARBA00051114"/>
    </source>
</evidence>
<organism evidence="6 7">
    <name type="scientific">Rhodoferax ferrireducens</name>
    <dbReference type="NCBI Taxonomy" id="192843"/>
    <lineage>
        <taxon>Bacteria</taxon>
        <taxon>Pseudomonadati</taxon>
        <taxon>Pseudomonadota</taxon>
        <taxon>Betaproteobacteria</taxon>
        <taxon>Burkholderiales</taxon>
        <taxon>Comamonadaceae</taxon>
        <taxon>Rhodoferax</taxon>
    </lineage>
</organism>
<reference evidence="6 7" key="1">
    <citation type="submission" date="2017-01" db="EMBL/GenBank/DDBJ databases">
        <title>Novel large sulfur bacteria in the metagenomes of groundwater-fed chemosynthetic microbial mats in the Lake Huron basin.</title>
        <authorList>
            <person name="Sharrar A.M."/>
            <person name="Flood B.E."/>
            <person name="Bailey J.V."/>
            <person name="Jones D.S."/>
            <person name="Biddanda B."/>
            <person name="Ruberg S.A."/>
            <person name="Marcus D.N."/>
            <person name="Dick G.J."/>
        </authorList>
    </citation>
    <scope>NUCLEOTIDE SEQUENCE [LARGE SCALE GENOMIC DNA]</scope>
    <source>
        <strain evidence="6">A7</strain>
    </source>
</reference>
<dbReference type="SMART" id="SM00052">
    <property type="entry name" value="EAL"/>
    <property type="match status" value="1"/>
</dbReference>
<keyword evidence="3" id="KW-0472">Membrane</keyword>
<dbReference type="InterPro" id="IPR001633">
    <property type="entry name" value="EAL_dom"/>
</dbReference>
<dbReference type="PROSITE" id="PS50883">
    <property type="entry name" value="EAL"/>
    <property type="match status" value="1"/>
</dbReference>
<dbReference type="Gene3D" id="3.20.20.450">
    <property type="entry name" value="EAL domain"/>
    <property type="match status" value="1"/>
</dbReference>
<dbReference type="CDD" id="cd01948">
    <property type="entry name" value="EAL"/>
    <property type="match status" value="1"/>
</dbReference>
<dbReference type="InterPro" id="IPR035919">
    <property type="entry name" value="EAL_sf"/>
</dbReference>
<dbReference type="FunFam" id="3.30.70.270:FF:000001">
    <property type="entry name" value="Diguanylate cyclase domain protein"/>
    <property type="match status" value="1"/>
</dbReference>
<dbReference type="InterPro" id="IPR052155">
    <property type="entry name" value="Biofilm_reg_signaling"/>
</dbReference>